<keyword evidence="6" id="KW-1185">Reference proteome</keyword>
<feature type="region of interest" description="Disordered" evidence="1">
    <location>
        <begin position="881"/>
        <end position="937"/>
    </location>
</feature>
<dbReference type="AlphaFoldDB" id="V2UHU0"/>
<evidence type="ECO:0000259" key="3">
    <source>
        <dbReference type="Pfam" id="PF18821"/>
    </source>
</evidence>
<protein>
    <submittedName>
        <fullName evidence="5">Uncharacterized protein</fullName>
    </submittedName>
</protein>
<gene>
    <name evidence="5" type="ORF">P255_02873</name>
</gene>
<evidence type="ECO:0000313" key="5">
    <source>
        <dbReference type="EMBL" id="ESK48230.1"/>
    </source>
</evidence>
<feature type="domain" description="MobA/VirD2-like nuclease" evidence="2">
    <location>
        <begin position="62"/>
        <end position="187"/>
    </location>
</feature>
<name>V2UHU0_9GAMM</name>
<accession>V2UHU0</accession>
<dbReference type="Pfam" id="PF03432">
    <property type="entry name" value="Relaxase"/>
    <property type="match status" value="1"/>
</dbReference>
<evidence type="ECO:0000256" key="1">
    <source>
        <dbReference type="SAM" id="MobiDB-lite"/>
    </source>
</evidence>
<dbReference type="Pfam" id="PF22863">
    <property type="entry name" value="TraI_middle"/>
    <property type="match status" value="1"/>
</dbReference>
<evidence type="ECO:0000259" key="4">
    <source>
        <dbReference type="Pfam" id="PF22863"/>
    </source>
</evidence>
<dbReference type="STRING" id="396323.VH98_01320"/>
<feature type="compositionally biased region" description="Polar residues" evidence="1">
    <location>
        <begin position="920"/>
        <end position="929"/>
    </location>
</feature>
<feature type="domain" description="Large polyvalent protein-associated" evidence="3">
    <location>
        <begin position="810"/>
        <end position="886"/>
    </location>
</feature>
<dbReference type="InterPro" id="IPR054462">
    <property type="entry name" value="TraI_M"/>
</dbReference>
<feature type="domain" description="TraI-like middle" evidence="4">
    <location>
        <begin position="243"/>
        <end position="322"/>
    </location>
</feature>
<organism evidence="5 6">
    <name type="scientific">Acinetobacter brisouii CIP 110357</name>
    <dbReference type="NCBI Taxonomy" id="1341683"/>
    <lineage>
        <taxon>Bacteria</taxon>
        <taxon>Pseudomonadati</taxon>
        <taxon>Pseudomonadota</taxon>
        <taxon>Gammaproteobacteria</taxon>
        <taxon>Moraxellales</taxon>
        <taxon>Moraxellaceae</taxon>
        <taxon>Acinetobacter</taxon>
    </lineage>
</organism>
<dbReference type="RefSeq" id="WP_004898459.1">
    <property type="nucleotide sequence ID" value="NZ_BBTI01000014.1"/>
</dbReference>
<proteinExistence type="predicted"/>
<dbReference type="HOGENOM" id="CLU_312765_0_0_6"/>
<evidence type="ECO:0000313" key="6">
    <source>
        <dbReference type="Proteomes" id="UP000018418"/>
    </source>
</evidence>
<dbReference type="PATRIC" id="fig|1341683.3.peg.2843"/>
<dbReference type="Pfam" id="PF18821">
    <property type="entry name" value="LPD7"/>
    <property type="match status" value="1"/>
</dbReference>
<sequence>MILKLIANTRSTSLKQRVNGLLNYIQNPENTRAKNLSNYIRQPFASQPAWNEDALLEKCVYASSRNFLDDDPEQQKIEMLQTASLNRRVEDPIVHLVASFKKFEVPTIQQIEEQIDILLRHLNAKALQVQYAMHLDTDNAHYHVVINKIHPFEKNQHQQHKCVNLGDGWILNALHRSAAEIEATQGWSSEPNPMFVYNRRTQTVESNPAYMKISDAEKLPAPILDRAYRHQQPSTLQQEIHFAKSYQQYVESSVQNILRRANSWQDWHQALAEKGLTFEKKRNGAIFQLKTFTEQITFKASLFCQKQATLPQLQHHWGPYQTAAEGIRPQAVPDQEVQSRVTSPSSKTKIHPFHLFQSQDYLVAELHNVYLTLKMQKDQITDLHKQAAAEIKQNHEDYQFFERDLQIKQQQQQSPNMALDQIEATLDDQHALQQKNDRSDRRTQYALSHQQLTAKLVKDGMGQLLFSSPKINSAQITSYADFISHLDREHPLVIAQQFLLDQRQSANFIHAPNPKCRQAQLIYDEQLKHEPIAVMNQYGIQMFSQYSIPRIQQCLKLLNADTSIEFSGESSFKQQAQIALQHRDHQIEDPNPQHELPRLEQISSSDLEVFFDQLYQHFQQHHNLQTAIFKANLLLSCCHVNSDRLERNLKEYSDEFFNFNLQAPDRNNLMLRLKSVLCTQPIAQNRQYFNAQDLDLVWQVALKLEYNLLKRKTAKIINKPKPQGGSKLVIEEIVLPERDPDFLNEVMQELSFQRRKSRLQQQFLEVSEISSTSNSFGACQRIDAEVKSLPHFPKDRYKIICQFEHQFYIDRELNQTAFIENTHQAYITVVSPLEVHVRDALFLAHARYGEVMISGNEQFKAQVEAIARQYQIPVIREEHLEQRQAQSEVPAQPSAAGVTGHDRQTNRPQQDSTPPLEPQQRPNPTSQKSAYGHDFDL</sequence>
<evidence type="ECO:0000259" key="2">
    <source>
        <dbReference type="Pfam" id="PF03432"/>
    </source>
</evidence>
<dbReference type="InterPro" id="IPR005094">
    <property type="entry name" value="Endonuclease_MobA/VirD2"/>
</dbReference>
<dbReference type="Proteomes" id="UP000018418">
    <property type="component" value="Unassembled WGS sequence"/>
</dbReference>
<reference evidence="5 6" key="1">
    <citation type="submission" date="2013-10" db="EMBL/GenBank/DDBJ databases">
        <title>The Genome Sequence of Acinetobacter brisouii CIP 110357.</title>
        <authorList>
            <consortium name="The Broad Institute Genomics Platform"/>
            <consortium name="The Broad Institute Genome Sequencing Center for Infectious Disease"/>
            <person name="Cerqueira G."/>
            <person name="Feldgarden M."/>
            <person name="Courvalin P."/>
            <person name="Grillot-Courvalin C."/>
            <person name="Clermont D."/>
            <person name="Rocha E."/>
            <person name="Yoon E.-J."/>
            <person name="Nemec A."/>
            <person name="Young S.K."/>
            <person name="Zeng Q."/>
            <person name="Gargeya S."/>
            <person name="Fitzgerald M."/>
            <person name="Abouelleil A."/>
            <person name="Alvarado L."/>
            <person name="Berlin A.M."/>
            <person name="Chapman S.B."/>
            <person name="Gainer-Dewar J."/>
            <person name="Goldberg J."/>
            <person name="Gnerre S."/>
            <person name="Griggs A."/>
            <person name="Gujja S."/>
            <person name="Hansen M."/>
            <person name="Howarth C."/>
            <person name="Imamovic A."/>
            <person name="Ireland A."/>
            <person name="Larimer J."/>
            <person name="McCowan C."/>
            <person name="Murphy C."/>
            <person name="Pearson M."/>
            <person name="Poon T.W."/>
            <person name="Priest M."/>
            <person name="Roberts A."/>
            <person name="Saif S."/>
            <person name="Shea T."/>
            <person name="Sykes S."/>
            <person name="Wortman J."/>
            <person name="Nusbaum C."/>
            <person name="Birren B."/>
        </authorList>
    </citation>
    <scope>NUCLEOTIDE SEQUENCE [LARGE SCALE GENOMIC DNA]</scope>
    <source>
        <strain evidence="5 6">CIP 110357</strain>
    </source>
</reference>
<dbReference type="InterPro" id="IPR040677">
    <property type="entry name" value="LPD7"/>
</dbReference>
<dbReference type="OrthoDB" id="279005at2"/>
<dbReference type="EMBL" id="AYEU01000012">
    <property type="protein sequence ID" value="ESK48230.1"/>
    <property type="molecule type" value="Genomic_DNA"/>
</dbReference>
<comment type="caution">
    <text evidence="5">The sequence shown here is derived from an EMBL/GenBank/DDBJ whole genome shotgun (WGS) entry which is preliminary data.</text>
</comment>